<protein>
    <recommendedName>
        <fullName evidence="1">YcgL domain-containing protein ABIE04_001953</fullName>
    </recommendedName>
</protein>
<accession>A0ABV2PX48</accession>
<feature type="compositionally biased region" description="Basic and acidic residues" evidence="2">
    <location>
        <begin position="90"/>
        <end position="102"/>
    </location>
</feature>
<name>A0ABV2PX48_9GAMM</name>
<dbReference type="PANTHER" id="PTHR38109:SF1">
    <property type="entry name" value="PROTEIN YCGL"/>
    <property type="match status" value="1"/>
</dbReference>
<dbReference type="InterPro" id="IPR038068">
    <property type="entry name" value="YcgL-like_sf"/>
</dbReference>
<dbReference type="InterPro" id="IPR027354">
    <property type="entry name" value="YcgL_dom"/>
</dbReference>
<dbReference type="SUPFAM" id="SSF160191">
    <property type="entry name" value="YcgL-like"/>
    <property type="match status" value="1"/>
</dbReference>
<evidence type="ECO:0000256" key="2">
    <source>
        <dbReference type="SAM" id="MobiDB-lite"/>
    </source>
</evidence>
<comment type="caution">
    <text evidence="4">The sequence shown here is derived from an EMBL/GenBank/DDBJ whole genome shotgun (WGS) entry which is preliminary data.</text>
</comment>
<evidence type="ECO:0000256" key="1">
    <source>
        <dbReference type="HAMAP-Rule" id="MF_01866"/>
    </source>
</evidence>
<keyword evidence="5" id="KW-1185">Reference proteome</keyword>
<feature type="domain" description="YcgL" evidence="3">
    <location>
        <begin position="1"/>
        <end position="85"/>
    </location>
</feature>
<gene>
    <name evidence="4" type="ORF">ABIE04_001953</name>
</gene>
<dbReference type="PROSITE" id="PS51648">
    <property type="entry name" value="YCGL"/>
    <property type="match status" value="1"/>
</dbReference>
<dbReference type="EMBL" id="JBEPSD010000001">
    <property type="protein sequence ID" value="MET4569626.1"/>
    <property type="molecule type" value="Genomic_DNA"/>
</dbReference>
<dbReference type="PANTHER" id="PTHR38109">
    <property type="entry name" value="PROTEIN YCGL"/>
    <property type="match status" value="1"/>
</dbReference>
<proteinExistence type="inferred from homology"/>
<dbReference type="Pfam" id="PF05166">
    <property type="entry name" value="YcgL"/>
    <property type="match status" value="1"/>
</dbReference>
<evidence type="ECO:0000313" key="5">
    <source>
        <dbReference type="Proteomes" id="UP001549251"/>
    </source>
</evidence>
<dbReference type="Proteomes" id="UP001549251">
    <property type="component" value="Unassembled WGS sequence"/>
</dbReference>
<evidence type="ECO:0000313" key="4">
    <source>
        <dbReference type="EMBL" id="MET4569626.1"/>
    </source>
</evidence>
<sequence>MQCFVYASLRKADSYLWMAQRDAFDMLPEPLVLLLGELRFVMEVQLDEQRKLPVEDTEQVLEHLRLQGWHLQLPPQETLATANHPVYTHSPRDDRGGDDRDE</sequence>
<dbReference type="HAMAP" id="MF_01866">
    <property type="entry name" value="UPF0745"/>
    <property type="match status" value="1"/>
</dbReference>
<reference evidence="4 5" key="1">
    <citation type="submission" date="2024-06" db="EMBL/GenBank/DDBJ databases">
        <title>Sorghum-associated microbial communities from plants grown in Nebraska, USA.</title>
        <authorList>
            <person name="Schachtman D."/>
        </authorList>
    </citation>
    <scope>NUCLEOTIDE SEQUENCE [LARGE SCALE GENOMIC DNA]</scope>
    <source>
        <strain evidence="4 5">1757</strain>
    </source>
</reference>
<evidence type="ECO:0000259" key="3">
    <source>
        <dbReference type="PROSITE" id="PS51648"/>
    </source>
</evidence>
<organism evidence="4 5">
    <name type="scientific">Rhodanobacter soli</name>
    <dbReference type="NCBI Taxonomy" id="590609"/>
    <lineage>
        <taxon>Bacteria</taxon>
        <taxon>Pseudomonadati</taxon>
        <taxon>Pseudomonadota</taxon>
        <taxon>Gammaproteobacteria</taxon>
        <taxon>Lysobacterales</taxon>
        <taxon>Rhodanobacteraceae</taxon>
        <taxon>Rhodanobacter</taxon>
    </lineage>
</organism>
<dbReference type="RefSeq" id="WP_354549361.1">
    <property type="nucleotide sequence ID" value="NZ_JBEPSD010000001.1"/>
</dbReference>
<dbReference type="Gene3D" id="3.10.510.20">
    <property type="entry name" value="YcgL domain"/>
    <property type="match status" value="1"/>
</dbReference>
<feature type="region of interest" description="Disordered" evidence="2">
    <location>
        <begin position="79"/>
        <end position="102"/>
    </location>
</feature>